<protein>
    <submittedName>
        <fullName evidence="3">Expressed protein</fullName>
    </submittedName>
</protein>
<dbReference type="AlphaFoldDB" id="F1A5V4"/>
<feature type="compositionally biased region" description="Low complexity" evidence="1">
    <location>
        <begin position="88"/>
        <end position="111"/>
    </location>
</feature>
<keyword evidence="2" id="KW-0812">Transmembrane</keyword>
<sequence length="121" mass="13788">SFIWCRVAGVGLILCGGILSLFIVIKKRHVLEKFIQNVFIKDNNSDPPSSNFATSTIFLEKYQKIDPNDVINKNENNSINENEKIDIDSNNNNNDNNSNNNNNNNENNTENKNQDPQSYQL</sequence>
<dbReference type="KEGG" id="dpp:DICPUDRAFT_160183"/>
<evidence type="ECO:0000256" key="1">
    <source>
        <dbReference type="SAM" id="MobiDB-lite"/>
    </source>
</evidence>
<feature type="transmembrane region" description="Helical" evidence="2">
    <location>
        <begin position="6"/>
        <end position="25"/>
    </location>
</feature>
<name>F1A5V4_DICPU</name>
<dbReference type="VEuPathDB" id="AmoebaDB:DICPUDRAFT_160183"/>
<feature type="compositionally biased region" description="Low complexity" evidence="1">
    <location>
        <begin position="69"/>
        <end position="80"/>
    </location>
</feature>
<evidence type="ECO:0000256" key="2">
    <source>
        <dbReference type="SAM" id="Phobius"/>
    </source>
</evidence>
<dbReference type="GeneID" id="10511007"/>
<dbReference type="Proteomes" id="UP000001064">
    <property type="component" value="Unassembled WGS sequence"/>
</dbReference>
<proteinExistence type="predicted"/>
<feature type="non-terminal residue" evidence="3">
    <location>
        <position position="1"/>
    </location>
</feature>
<dbReference type="RefSeq" id="XP_003295048.1">
    <property type="nucleotide sequence ID" value="XM_003295000.2"/>
</dbReference>
<evidence type="ECO:0000313" key="4">
    <source>
        <dbReference type="Proteomes" id="UP000001064"/>
    </source>
</evidence>
<keyword evidence="2" id="KW-1133">Transmembrane helix</keyword>
<keyword evidence="2" id="KW-0472">Membrane</keyword>
<dbReference type="InParanoid" id="F1A5V4"/>
<feature type="region of interest" description="Disordered" evidence="1">
    <location>
        <begin position="69"/>
        <end position="121"/>
    </location>
</feature>
<dbReference type="EMBL" id="GL871642">
    <property type="protein sequence ID" value="EGC28421.1"/>
    <property type="molecule type" value="Genomic_DNA"/>
</dbReference>
<organism evidence="3 4">
    <name type="scientific">Dictyostelium purpureum</name>
    <name type="common">Slime mold</name>
    <dbReference type="NCBI Taxonomy" id="5786"/>
    <lineage>
        <taxon>Eukaryota</taxon>
        <taxon>Amoebozoa</taxon>
        <taxon>Evosea</taxon>
        <taxon>Eumycetozoa</taxon>
        <taxon>Dictyostelia</taxon>
        <taxon>Dictyosteliales</taxon>
        <taxon>Dictyosteliaceae</taxon>
        <taxon>Dictyostelium</taxon>
    </lineage>
</organism>
<keyword evidence="4" id="KW-1185">Reference proteome</keyword>
<reference evidence="4" key="1">
    <citation type="journal article" date="2011" name="Genome Biol.">
        <title>Comparative genomics of the social amoebae Dictyostelium discoideum and Dictyostelium purpureum.</title>
        <authorList>
            <consortium name="US DOE Joint Genome Institute (JGI-PGF)"/>
            <person name="Sucgang R."/>
            <person name="Kuo A."/>
            <person name="Tian X."/>
            <person name="Salerno W."/>
            <person name="Parikh A."/>
            <person name="Feasley C.L."/>
            <person name="Dalin E."/>
            <person name="Tu H."/>
            <person name="Huang E."/>
            <person name="Barry K."/>
            <person name="Lindquist E."/>
            <person name="Shapiro H."/>
            <person name="Bruce D."/>
            <person name="Schmutz J."/>
            <person name="Salamov A."/>
            <person name="Fey P."/>
            <person name="Gaudet P."/>
            <person name="Anjard C."/>
            <person name="Babu M.M."/>
            <person name="Basu S."/>
            <person name="Bushmanova Y."/>
            <person name="van der Wel H."/>
            <person name="Katoh-Kurasawa M."/>
            <person name="Dinh C."/>
            <person name="Coutinho P.M."/>
            <person name="Saito T."/>
            <person name="Elias M."/>
            <person name="Schaap P."/>
            <person name="Kay R.R."/>
            <person name="Henrissat B."/>
            <person name="Eichinger L."/>
            <person name="Rivero F."/>
            <person name="Putnam N.H."/>
            <person name="West C.M."/>
            <person name="Loomis W.F."/>
            <person name="Chisholm R.L."/>
            <person name="Shaulsky G."/>
            <person name="Strassmann J.E."/>
            <person name="Queller D.C."/>
            <person name="Kuspa A."/>
            <person name="Grigoriev I.V."/>
        </authorList>
    </citation>
    <scope>NUCLEOTIDE SEQUENCE [LARGE SCALE GENOMIC DNA]</scope>
    <source>
        <strain evidence="4">QSDP1</strain>
    </source>
</reference>
<gene>
    <name evidence="3" type="ORF">DICPUDRAFT_160183</name>
</gene>
<evidence type="ECO:0000313" key="3">
    <source>
        <dbReference type="EMBL" id="EGC28421.1"/>
    </source>
</evidence>
<accession>F1A5V4</accession>